<dbReference type="GO" id="GO:1990281">
    <property type="term" value="C:efflux pump complex"/>
    <property type="evidence" value="ECO:0007669"/>
    <property type="project" value="TreeGrafter"/>
</dbReference>
<organism evidence="11 12">
    <name type="scientific">Formivibrio citricus</name>
    <dbReference type="NCBI Taxonomy" id="83765"/>
    <lineage>
        <taxon>Bacteria</taxon>
        <taxon>Pseudomonadati</taxon>
        <taxon>Pseudomonadota</taxon>
        <taxon>Betaproteobacteria</taxon>
        <taxon>Neisseriales</taxon>
        <taxon>Chitinibacteraceae</taxon>
        <taxon>Formivibrio</taxon>
    </lineage>
</organism>
<dbReference type="InterPro" id="IPR003423">
    <property type="entry name" value="OMP_efflux"/>
</dbReference>
<evidence type="ECO:0000256" key="6">
    <source>
        <dbReference type="ARBA" id="ARBA00023136"/>
    </source>
</evidence>
<keyword evidence="8" id="KW-0175">Coiled coil</keyword>
<keyword evidence="10" id="KW-0732">Signal</keyword>
<feature type="signal peptide" evidence="10">
    <location>
        <begin position="1"/>
        <end position="20"/>
    </location>
</feature>
<dbReference type="EMBL" id="FOVE01000002">
    <property type="protein sequence ID" value="SFN04833.1"/>
    <property type="molecule type" value="Genomic_DNA"/>
</dbReference>
<dbReference type="PANTHER" id="PTHR30026:SF20">
    <property type="entry name" value="OUTER MEMBRANE PROTEIN TOLC"/>
    <property type="match status" value="1"/>
</dbReference>
<feature type="chain" id="PRO_5017228422" evidence="10">
    <location>
        <begin position="21"/>
        <end position="444"/>
    </location>
</feature>
<keyword evidence="4" id="KW-1134">Transmembrane beta strand</keyword>
<name>A0A1I4VUG4_9NEIS</name>
<evidence type="ECO:0000256" key="4">
    <source>
        <dbReference type="ARBA" id="ARBA00022452"/>
    </source>
</evidence>
<dbReference type="GO" id="GO:0015288">
    <property type="term" value="F:porin activity"/>
    <property type="evidence" value="ECO:0007669"/>
    <property type="project" value="TreeGrafter"/>
</dbReference>
<evidence type="ECO:0000256" key="9">
    <source>
        <dbReference type="SAM" id="MobiDB-lite"/>
    </source>
</evidence>
<comment type="subcellular location">
    <subcellularLocation>
        <location evidence="1">Cell outer membrane</location>
    </subcellularLocation>
</comment>
<evidence type="ECO:0000256" key="8">
    <source>
        <dbReference type="SAM" id="Coils"/>
    </source>
</evidence>
<dbReference type="GO" id="GO:0015562">
    <property type="term" value="F:efflux transmembrane transporter activity"/>
    <property type="evidence" value="ECO:0007669"/>
    <property type="project" value="InterPro"/>
</dbReference>
<evidence type="ECO:0000313" key="12">
    <source>
        <dbReference type="Proteomes" id="UP000242869"/>
    </source>
</evidence>
<dbReference type="Proteomes" id="UP000242869">
    <property type="component" value="Unassembled WGS sequence"/>
</dbReference>
<comment type="similarity">
    <text evidence="2">Belongs to the outer membrane factor (OMF) (TC 1.B.17) family.</text>
</comment>
<keyword evidence="3" id="KW-0813">Transport</keyword>
<keyword evidence="5" id="KW-0812">Transmembrane</keyword>
<dbReference type="InterPro" id="IPR010130">
    <property type="entry name" value="T1SS_OMP_TolC"/>
</dbReference>
<keyword evidence="7" id="KW-0998">Cell outer membrane</keyword>
<keyword evidence="12" id="KW-1185">Reference proteome</keyword>
<dbReference type="Gene3D" id="1.20.1600.10">
    <property type="entry name" value="Outer membrane efflux proteins (OEP)"/>
    <property type="match status" value="1"/>
</dbReference>
<feature type="compositionally biased region" description="Polar residues" evidence="9">
    <location>
        <begin position="80"/>
        <end position="90"/>
    </location>
</feature>
<dbReference type="PANTHER" id="PTHR30026">
    <property type="entry name" value="OUTER MEMBRANE PROTEIN TOLC"/>
    <property type="match status" value="1"/>
</dbReference>
<dbReference type="AlphaFoldDB" id="A0A1I4VUG4"/>
<feature type="coiled-coil region" evidence="8">
    <location>
        <begin position="113"/>
        <end position="165"/>
    </location>
</feature>
<evidence type="ECO:0000256" key="5">
    <source>
        <dbReference type="ARBA" id="ARBA00022692"/>
    </source>
</evidence>
<evidence type="ECO:0000256" key="1">
    <source>
        <dbReference type="ARBA" id="ARBA00004442"/>
    </source>
</evidence>
<reference evidence="12" key="1">
    <citation type="submission" date="2016-10" db="EMBL/GenBank/DDBJ databases">
        <authorList>
            <person name="Varghese N."/>
            <person name="Submissions S."/>
        </authorList>
    </citation>
    <scope>NUCLEOTIDE SEQUENCE [LARGE SCALE GENOMIC DNA]</scope>
    <source>
        <strain evidence="12">DSM 6150</strain>
    </source>
</reference>
<gene>
    <name evidence="11" type="ORF">SAMN05660284_00390</name>
</gene>
<dbReference type="GO" id="GO:0009279">
    <property type="term" value="C:cell outer membrane"/>
    <property type="evidence" value="ECO:0007669"/>
    <property type="project" value="UniProtKB-SubCell"/>
</dbReference>
<dbReference type="InterPro" id="IPR051906">
    <property type="entry name" value="TolC-like"/>
</dbReference>
<feature type="region of interest" description="Disordered" evidence="9">
    <location>
        <begin position="69"/>
        <end position="90"/>
    </location>
</feature>
<evidence type="ECO:0000256" key="2">
    <source>
        <dbReference type="ARBA" id="ARBA00007613"/>
    </source>
</evidence>
<evidence type="ECO:0000256" key="7">
    <source>
        <dbReference type="ARBA" id="ARBA00023237"/>
    </source>
</evidence>
<dbReference type="NCBIfam" id="TIGR01844">
    <property type="entry name" value="type_I_sec_TolC"/>
    <property type="match status" value="1"/>
</dbReference>
<dbReference type="SUPFAM" id="SSF56954">
    <property type="entry name" value="Outer membrane efflux proteins (OEP)"/>
    <property type="match status" value="1"/>
</dbReference>
<sequence>MKKRLLAFGCLSLLLQNAWAADLLEAWSSARKTDAVFSAARNGLLAGREKAAQGDALLLPKLSLAGNAGRANSEFDPEKPTSTSQSYNRNGNSYGYSLSLTQPVYRIEALAGADQLRKQTALAEIQYRQAESDLIQRVAKAYFDVVLAEEKIRQIAAQKEAVSQQLAQAKLSFEVGVATITDVDAAQASYDGLLSQEIAALNDREVKYQAFEQLTGLKPQTLAPVSDKLQPGMPEPATVDPWLKRADEGNFTLLSQRLNLEIARREVDKYKMETAPGLDLVASYGSKWESASLTKTAGVEKTATGQIMLQLSVPLYTGGNRSSQFREAIAKQDQQRDNVEAARRDTVLSTRKAFLGVQSGAAQIKALQQSLNSSKSLVDSTTLGKEVGVRTIVDVLNAQQQYYSTRYDLTSARCNYLLSRLQLAAAVGDLGEKDLEEVAGWLAK</sequence>
<accession>A0A1I4VUG4</accession>
<dbReference type="Pfam" id="PF02321">
    <property type="entry name" value="OEP"/>
    <property type="match status" value="2"/>
</dbReference>
<evidence type="ECO:0000256" key="3">
    <source>
        <dbReference type="ARBA" id="ARBA00022448"/>
    </source>
</evidence>
<dbReference type="RefSeq" id="WP_177187736.1">
    <property type="nucleotide sequence ID" value="NZ_FOVE01000002.1"/>
</dbReference>
<keyword evidence="6" id="KW-0472">Membrane</keyword>
<protein>
    <submittedName>
        <fullName evidence="11">Outer membrane protein</fullName>
    </submittedName>
</protein>
<evidence type="ECO:0000313" key="11">
    <source>
        <dbReference type="EMBL" id="SFN04833.1"/>
    </source>
</evidence>
<proteinExistence type="inferred from homology"/>
<evidence type="ECO:0000256" key="10">
    <source>
        <dbReference type="SAM" id="SignalP"/>
    </source>
</evidence>
<dbReference type="STRING" id="83765.SAMN05660284_00390"/>